<dbReference type="Proteomes" id="UP000094065">
    <property type="component" value="Unassembled WGS sequence"/>
</dbReference>
<dbReference type="RefSeq" id="XP_018995842.1">
    <property type="nucleotide sequence ID" value="XM_019135439.1"/>
</dbReference>
<organism evidence="2 3">
    <name type="scientific">Cryptococcus amylolentus CBS 6039</name>
    <dbReference type="NCBI Taxonomy" id="1295533"/>
    <lineage>
        <taxon>Eukaryota</taxon>
        <taxon>Fungi</taxon>
        <taxon>Dikarya</taxon>
        <taxon>Basidiomycota</taxon>
        <taxon>Agaricomycotina</taxon>
        <taxon>Tremellomycetes</taxon>
        <taxon>Tremellales</taxon>
        <taxon>Cryptococcaceae</taxon>
        <taxon>Cryptococcus</taxon>
    </lineage>
</organism>
<dbReference type="AlphaFoldDB" id="A0A1E3HYT5"/>
<feature type="compositionally biased region" description="Acidic residues" evidence="1">
    <location>
        <begin position="12"/>
        <end position="29"/>
    </location>
</feature>
<proteinExistence type="predicted"/>
<gene>
    <name evidence="2" type="ORF">L202_01944</name>
</gene>
<feature type="region of interest" description="Disordered" evidence="1">
    <location>
        <begin position="53"/>
        <end position="75"/>
    </location>
</feature>
<keyword evidence="3" id="KW-1185">Reference proteome</keyword>
<evidence type="ECO:0000313" key="2">
    <source>
        <dbReference type="EMBL" id="ODN81523.1"/>
    </source>
</evidence>
<evidence type="ECO:0000256" key="1">
    <source>
        <dbReference type="SAM" id="MobiDB-lite"/>
    </source>
</evidence>
<dbReference type="GeneID" id="30153253"/>
<evidence type="ECO:0000313" key="3">
    <source>
        <dbReference type="Proteomes" id="UP000094065"/>
    </source>
</evidence>
<dbReference type="EMBL" id="AWGJ01000003">
    <property type="protein sequence ID" value="ODN81523.1"/>
    <property type="molecule type" value="Genomic_DNA"/>
</dbReference>
<protein>
    <submittedName>
        <fullName evidence="2">Uncharacterized protein</fullName>
    </submittedName>
</protein>
<reference evidence="2 3" key="1">
    <citation type="submission" date="2016-06" db="EMBL/GenBank/DDBJ databases">
        <title>Evolution of pathogenesis and genome organization in the Tremellales.</title>
        <authorList>
            <person name="Cuomo C."/>
            <person name="Litvintseva A."/>
            <person name="Heitman J."/>
            <person name="Chen Y."/>
            <person name="Sun S."/>
            <person name="Springer D."/>
            <person name="Dromer F."/>
            <person name="Young S."/>
            <person name="Zeng Q."/>
            <person name="Chapman S."/>
            <person name="Gujja S."/>
            <person name="Saif S."/>
            <person name="Birren B."/>
        </authorList>
    </citation>
    <scope>NUCLEOTIDE SEQUENCE [LARGE SCALE GENOMIC DNA]</scope>
    <source>
        <strain evidence="2 3">CBS 6039</strain>
    </source>
</reference>
<accession>A0A1E3HYT5</accession>
<comment type="caution">
    <text evidence="2">The sequence shown here is derived from an EMBL/GenBank/DDBJ whole genome shotgun (WGS) entry which is preliminary data.</text>
</comment>
<name>A0A1E3HYT5_9TREE</name>
<sequence length="75" mass="8644">MMLMSSQRQGDLEEEEDSQDEIEPTLESIDYIDEEGTCYRLVPEEILVNMQTGGEEGRYTGRPTGSNTLYYEKDQ</sequence>
<feature type="region of interest" description="Disordered" evidence="1">
    <location>
        <begin position="1"/>
        <end position="29"/>
    </location>
</feature>